<protein>
    <submittedName>
        <fullName evidence="1">Uncharacterized protein</fullName>
    </submittedName>
</protein>
<name>A0A381Y6B7_9ZZZZ</name>
<proteinExistence type="predicted"/>
<reference evidence="1" key="1">
    <citation type="submission" date="2018-05" db="EMBL/GenBank/DDBJ databases">
        <authorList>
            <person name="Lanie J.A."/>
            <person name="Ng W.-L."/>
            <person name="Kazmierczak K.M."/>
            <person name="Andrzejewski T.M."/>
            <person name="Davidsen T.M."/>
            <person name="Wayne K.J."/>
            <person name="Tettelin H."/>
            <person name="Glass J.I."/>
            <person name="Rusch D."/>
            <person name="Podicherti R."/>
            <person name="Tsui H.-C.T."/>
            <person name="Winkler M.E."/>
        </authorList>
    </citation>
    <scope>NUCLEOTIDE SEQUENCE</scope>
</reference>
<organism evidence="1">
    <name type="scientific">marine metagenome</name>
    <dbReference type="NCBI Taxonomy" id="408172"/>
    <lineage>
        <taxon>unclassified sequences</taxon>
        <taxon>metagenomes</taxon>
        <taxon>ecological metagenomes</taxon>
    </lineage>
</organism>
<sequence>MGLTITGHSLMAGEFAVIVTGQCRNQIPVRCETLFKALRYGVDKENKVKRLRDIPVDIKLGTQQRRH</sequence>
<accession>A0A381Y6B7</accession>
<dbReference type="AlphaFoldDB" id="A0A381Y6B7"/>
<evidence type="ECO:0000313" key="1">
    <source>
        <dbReference type="EMBL" id="SVA72646.1"/>
    </source>
</evidence>
<gene>
    <name evidence="1" type="ORF">METZ01_LOCUS125500</name>
</gene>
<dbReference type="EMBL" id="UINC01017507">
    <property type="protein sequence ID" value="SVA72646.1"/>
    <property type="molecule type" value="Genomic_DNA"/>
</dbReference>